<accession>A0AAN7MH71</accession>
<sequence>MVSDQLHHLDTHKSMGPDEIHLRVLKELADVLTKPLSIIYQQSWLTGEVPADWRLANVTPIYKKGRKEDPGNYRPVSLTSVPGKLMEQIILSAITWHVEDNQGIKPSQHGFGKGRSCLTNLISFYDKVTRLVDEGKAVDVVYLDFSKAFDMVSHSILLEKLAAHGLDGCTLRWVKNWLDGRAQRVVVNGVYSSWWPVTSGVPQGSVLGPVLFNIFINDLDEGIECTLSKFADDTKLGGSVDLLEGRKGLQRDLDRLDQWAGDNCMRFNKAKCKVLHLGHNNPMQRYRLGEEWLESCLAEKDLGVLVDSHLNMSQQCAQVAKKANGILACIKNSVASRTRAVIVPLYLALVRLHLEYCVHFWAPHYKRDIEVLEHVQRRATKLVKGLEQKSDEERLRELGLFSLEKRRLRGDLIALYNCLKGGCREVGSVSSPSKFADDTKLGGSVDLLEGRQALQRDLDRLDRWAEVNCMRFNKAKCQVLHLGHSNPMQRYRLGEEWLESCLAEKDLGVLVDSHLNMSQQCAQVAKKANGILACISNSMASRTRAVIVPLYSALVRPHLEYCVQFWAPHYKRDIEVLERVQRRATELVKGLEQKSYEERLRELGLFSLEKRRLRGDLIALYNYLKGGCREVGVGLFSQVTSDRTRGNGLKLRQGRFRLDIRKNFFTERVIKHWNRLPREVVESPSLEVFKGRLDEVLRDMV</sequence>
<feature type="domain" description="Reverse transcriptase" evidence="1">
    <location>
        <begin position="42"/>
        <end position="297"/>
    </location>
</feature>
<dbReference type="PANTHER" id="PTHR33332">
    <property type="entry name" value="REVERSE TRANSCRIPTASE DOMAIN-CONTAINING PROTEIN"/>
    <property type="match status" value="1"/>
</dbReference>
<gene>
    <name evidence="2" type="ORF">QYF61_013379</name>
</gene>
<protein>
    <recommendedName>
        <fullName evidence="1">Reverse transcriptase domain-containing protein</fullName>
    </recommendedName>
</protein>
<evidence type="ECO:0000259" key="1">
    <source>
        <dbReference type="PROSITE" id="PS50878"/>
    </source>
</evidence>
<comment type="caution">
    <text evidence="2">The sequence shown here is derived from an EMBL/GenBank/DDBJ whole genome shotgun (WGS) entry which is preliminary data.</text>
</comment>
<dbReference type="PROSITE" id="PS50878">
    <property type="entry name" value="RT_POL"/>
    <property type="match status" value="1"/>
</dbReference>
<dbReference type="SUPFAM" id="SSF56672">
    <property type="entry name" value="DNA/RNA polymerases"/>
    <property type="match status" value="1"/>
</dbReference>
<dbReference type="Proteomes" id="UP001333110">
    <property type="component" value="Unassembled WGS sequence"/>
</dbReference>
<name>A0AAN7MH71_MYCAM</name>
<dbReference type="EMBL" id="JAUNZN010000044">
    <property type="protein sequence ID" value="KAK4806235.1"/>
    <property type="molecule type" value="Genomic_DNA"/>
</dbReference>
<dbReference type="InterPro" id="IPR043502">
    <property type="entry name" value="DNA/RNA_pol_sf"/>
</dbReference>
<evidence type="ECO:0000313" key="2">
    <source>
        <dbReference type="EMBL" id="KAK4806235.1"/>
    </source>
</evidence>
<dbReference type="InterPro" id="IPR000477">
    <property type="entry name" value="RT_dom"/>
</dbReference>
<keyword evidence="3" id="KW-1185">Reference proteome</keyword>
<reference evidence="2 3" key="1">
    <citation type="journal article" date="2023" name="J. Hered.">
        <title>Chromosome-level genome of the wood stork (Mycteria americana) provides insight into avian chromosome evolution.</title>
        <authorList>
            <person name="Flamio R. Jr."/>
            <person name="Ramstad K.M."/>
        </authorList>
    </citation>
    <scope>NUCLEOTIDE SEQUENCE [LARGE SCALE GENOMIC DNA]</scope>
    <source>
        <strain evidence="2">JAX WOST 10</strain>
    </source>
</reference>
<dbReference type="AlphaFoldDB" id="A0AAN7MH71"/>
<proteinExistence type="predicted"/>
<evidence type="ECO:0000313" key="3">
    <source>
        <dbReference type="Proteomes" id="UP001333110"/>
    </source>
</evidence>
<organism evidence="2 3">
    <name type="scientific">Mycteria americana</name>
    <name type="common">Wood stork</name>
    <dbReference type="NCBI Taxonomy" id="33587"/>
    <lineage>
        <taxon>Eukaryota</taxon>
        <taxon>Metazoa</taxon>
        <taxon>Chordata</taxon>
        <taxon>Craniata</taxon>
        <taxon>Vertebrata</taxon>
        <taxon>Euteleostomi</taxon>
        <taxon>Archelosauria</taxon>
        <taxon>Archosauria</taxon>
        <taxon>Dinosauria</taxon>
        <taxon>Saurischia</taxon>
        <taxon>Theropoda</taxon>
        <taxon>Coelurosauria</taxon>
        <taxon>Aves</taxon>
        <taxon>Neognathae</taxon>
        <taxon>Neoaves</taxon>
        <taxon>Aequornithes</taxon>
        <taxon>Ciconiiformes</taxon>
        <taxon>Ciconiidae</taxon>
        <taxon>Mycteria</taxon>
    </lineage>
</organism>
<dbReference type="Pfam" id="PF00078">
    <property type="entry name" value="RVT_1"/>
    <property type="match status" value="1"/>
</dbReference>
<dbReference type="CDD" id="cd01650">
    <property type="entry name" value="RT_nLTR_like"/>
    <property type="match status" value="1"/>
</dbReference>